<accession>A0ABQ9IRD2</accession>
<dbReference type="EMBL" id="JAPWTJ010003275">
    <property type="protein sequence ID" value="KAJ8959260.1"/>
    <property type="molecule type" value="Genomic_DNA"/>
</dbReference>
<dbReference type="PANTHER" id="PTHR22930:SF269">
    <property type="entry name" value="NUCLEASE HARBI1-LIKE PROTEIN"/>
    <property type="match status" value="1"/>
</dbReference>
<evidence type="ECO:0000256" key="2">
    <source>
        <dbReference type="ARBA" id="ARBA00004123"/>
    </source>
</evidence>
<sequence length="315" mass="36266">MRDAIPAQIKLEITLSYLATGMNYRSLQHFFRVSKSAISRLIPEVCDAICDKLKEHIKVPSTNEEWTTLERGFYQKWNFPKCYGALDGKHIEIRAPSNSGSTFFNYKKSNSIVLMALVDYDYCFTYIDVGANGSASDGAVFRNCSLFEKLENNLLPQGGVIVGDDAFPLKQYLMKPYSSKNLSYEEKFFNYRLSRCRRIVENAFGILVSRFRIFEKPIACNINTVDKIVYTTCTLHNWLRHNSTSTYLPHGSCDIEDTNTGEVITGTWRSQITTLKSVRNLGTNYYSRQAKAIRNDFKRYFTNEGQVPWQNMMIH</sequence>
<keyword evidence="7" id="KW-0539">Nucleus</keyword>
<dbReference type="InterPro" id="IPR045249">
    <property type="entry name" value="HARBI1-like"/>
</dbReference>
<comment type="subcellular location">
    <subcellularLocation>
        <location evidence="2">Nucleus</location>
    </subcellularLocation>
</comment>
<keyword evidence="6" id="KW-0378">Hydrolase</keyword>
<evidence type="ECO:0000313" key="9">
    <source>
        <dbReference type="EMBL" id="KAJ8959260.1"/>
    </source>
</evidence>
<comment type="caution">
    <text evidence="9">The sequence shown here is derived from an EMBL/GenBank/DDBJ whole genome shotgun (WGS) entry which is preliminary data.</text>
</comment>
<keyword evidence="4" id="KW-0540">Nuclease</keyword>
<keyword evidence="5" id="KW-0479">Metal-binding</keyword>
<evidence type="ECO:0000259" key="8">
    <source>
        <dbReference type="Pfam" id="PF13359"/>
    </source>
</evidence>
<protein>
    <recommendedName>
        <fullName evidence="8">DDE Tnp4 domain-containing protein</fullName>
    </recommendedName>
</protein>
<evidence type="ECO:0000256" key="5">
    <source>
        <dbReference type="ARBA" id="ARBA00022723"/>
    </source>
</evidence>
<name>A0ABQ9IRD2_9CUCU</name>
<proteinExistence type="inferred from homology"/>
<evidence type="ECO:0000256" key="6">
    <source>
        <dbReference type="ARBA" id="ARBA00022801"/>
    </source>
</evidence>
<dbReference type="InterPro" id="IPR027806">
    <property type="entry name" value="HARBI1_dom"/>
</dbReference>
<evidence type="ECO:0000256" key="1">
    <source>
        <dbReference type="ARBA" id="ARBA00001968"/>
    </source>
</evidence>
<organism evidence="9 10">
    <name type="scientific">Molorchus minor</name>
    <dbReference type="NCBI Taxonomy" id="1323400"/>
    <lineage>
        <taxon>Eukaryota</taxon>
        <taxon>Metazoa</taxon>
        <taxon>Ecdysozoa</taxon>
        <taxon>Arthropoda</taxon>
        <taxon>Hexapoda</taxon>
        <taxon>Insecta</taxon>
        <taxon>Pterygota</taxon>
        <taxon>Neoptera</taxon>
        <taxon>Endopterygota</taxon>
        <taxon>Coleoptera</taxon>
        <taxon>Polyphaga</taxon>
        <taxon>Cucujiformia</taxon>
        <taxon>Chrysomeloidea</taxon>
        <taxon>Cerambycidae</taxon>
        <taxon>Lamiinae</taxon>
        <taxon>Monochamini</taxon>
        <taxon>Molorchus</taxon>
    </lineage>
</organism>
<reference evidence="9" key="1">
    <citation type="journal article" date="2023" name="Insect Mol. Biol.">
        <title>Genome sequencing provides insights into the evolution of gene families encoding plant cell wall-degrading enzymes in longhorned beetles.</title>
        <authorList>
            <person name="Shin N.R."/>
            <person name="Okamura Y."/>
            <person name="Kirsch R."/>
            <person name="Pauchet Y."/>
        </authorList>
    </citation>
    <scope>NUCLEOTIDE SEQUENCE</scope>
    <source>
        <strain evidence="9">MMC_N1</strain>
    </source>
</reference>
<gene>
    <name evidence="9" type="ORF">NQ317_019681</name>
</gene>
<evidence type="ECO:0000256" key="3">
    <source>
        <dbReference type="ARBA" id="ARBA00006958"/>
    </source>
</evidence>
<evidence type="ECO:0000256" key="7">
    <source>
        <dbReference type="ARBA" id="ARBA00023242"/>
    </source>
</evidence>
<dbReference type="PANTHER" id="PTHR22930">
    <property type="match status" value="1"/>
</dbReference>
<evidence type="ECO:0000256" key="4">
    <source>
        <dbReference type="ARBA" id="ARBA00022722"/>
    </source>
</evidence>
<dbReference type="Pfam" id="PF13359">
    <property type="entry name" value="DDE_Tnp_4"/>
    <property type="match status" value="1"/>
</dbReference>
<feature type="domain" description="DDE Tnp4" evidence="8">
    <location>
        <begin position="86"/>
        <end position="237"/>
    </location>
</feature>
<comment type="similarity">
    <text evidence="3">Belongs to the HARBI1 family.</text>
</comment>
<dbReference type="Proteomes" id="UP001162164">
    <property type="component" value="Unassembled WGS sequence"/>
</dbReference>
<evidence type="ECO:0000313" key="10">
    <source>
        <dbReference type="Proteomes" id="UP001162164"/>
    </source>
</evidence>
<comment type="cofactor">
    <cofactor evidence="1">
        <name>a divalent metal cation</name>
        <dbReference type="ChEBI" id="CHEBI:60240"/>
    </cofactor>
</comment>
<keyword evidence="10" id="KW-1185">Reference proteome</keyword>